<keyword evidence="1" id="KW-0472">Membrane</keyword>
<dbReference type="Proteomes" id="UP000289859">
    <property type="component" value="Unassembled WGS sequence"/>
</dbReference>
<sequence>MRSDLLRNQKRFPFNIFLGLPLGNFITHSSIQITMVKLILILLNLFLALQGVAQENGNATPWQEDLRFFQNTIHEDYPFLFVKTSPEAFDREEETLYAEIPNLKKHKIIVGIFRLISVFNRGYTP</sequence>
<keyword evidence="1" id="KW-1133">Transmembrane helix</keyword>
<comment type="caution">
    <text evidence="2">The sequence shown here is derived from an EMBL/GenBank/DDBJ whole genome shotgun (WGS) entry which is preliminary data.</text>
</comment>
<name>A0A4Q0NQT9_9FLAO</name>
<feature type="transmembrane region" description="Helical" evidence="1">
    <location>
        <begin position="12"/>
        <end position="29"/>
    </location>
</feature>
<keyword evidence="1" id="KW-0812">Transmembrane</keyword>
<keyword evidence="3" id="KW-1185">Reference proteome</keyword>
<reference evidence="2 3" key="1">
    <citation type="submission" date="2018-07" db="EMBL/GenBank/DDBJ databases">
        <title>Leeuwenhoekiella genomics.</title>
        <authorList>
            <person name="Tahon G."/>
            <person name="Willems A."/>
        </authorList>
    </citation>
    <scope>NUCLEOTIDE SEQUENCE [LARGE SCALE GENOMIC DNA]</scope>
    <source>
        <strain evidence="2 3">LMG 29608</strain>
    </source>
</reference>
<organism evidence="2 3">
    <name type="scientific">Leeuwenhoekiella polynyae</name>
    <dbReference type="NCBI Taxonomy" id="1550906"/>
    <lineage>
        <taxon>Bacteria</taxon>
        <taxon>Pseudomonadati</taxon>
        <taxon>Bacteroidota</taxon>
        <taxon>Flavobacteriia</taxon>
        <taxon>Flavobacteriales</taxon>
        <taxon>Flavobacteriaceae</taxon>
        <taxon>Leeuwenhoekiella</taxon>
    </lineage>
</organism>
<accession>A0A4Q0NQT9</accession>
<gene>
    <name evidence="2" type="ORF">DSM02_3796</name>
</gene>
<evidence type="ECO:0000256" key="1">
    <source>
        <dbReference type="SAM" id="Phobius"/>
    </source>
</evidence>
<proteinExistence type="predicted"/>
<evidence type="ECO:0000313" key="2">
    <source>
        <dbReference type="EMBL" id="RXG13002.1"/>
    </source>
</evidence>
<dbReference type="AlphaFoldDB" id="A0A4Q0NQT9"/>
<evidence type="ECO:0000313" key="3">
    <source>
        <dbReference type="Proteomes" id="UP000289859"/>
    </source>
</evidence>
<dbReference type="EMBL" id="QOVK01000028">
    <property type="protein sequence ID" value="RXG13002.1"/>
    <property type="molecule type" value="Genomic_DNA"/>
</dbReference>
<protein>
    <submittedName>
        <fullName evidence="2">Uncharacterized protein</fullName>
    </submittedName>
</protein>